<evidence type="ECO:0000313" key="2">
    <source>
        <dbReference type="Proteomes" id="UP000319859"/>
    </source>
</evidence>
<proteinExistence type="predicted"/>
<dbReference type="EMBL" id="VITN01000032">
    <property type="protein sequence ID" value="TWB10756.1"/>
    <property type="molecule type" value="Genomic_DNA"/>
</dbReference>
<gene>
    <name evidence="1" type="ORF">FBZ89_13225</name>
</gene>
<evidence type="ECO:0000313" key="1">
    <source>
        <dbReference type="EMBL" id="TWB10756.1"/>
    </source>
</evidence>
<accession>A0A560EN03</accession>
<organism evidence="1 2">
    <name type="scientific">Nitrospirillum amazonense</name>
    <dbReference type="NCBI Taxonomy" id="28077"/>
    <lineage>
        <taxon>Bacteria</taxon>
        <taxon>Pseudomonadati</taxon>
        <taxon>Pseudomonadota</taxon>
        <taxon>Alphaproteobacteria</taxon>
        <taxon>Rhodospirillales</taxon>
        <taxon>Azospirillaceae</taxon>
        <taxon>Nitrospirillum</taxon>
    </lineage>
</organism>
<comment type="caution">
    <text evidence="1">The sequence shown here is derived from an EMBL/GenBank/DDBJ whole genome shotgun (WGS) entry which is preliminary data.</text>
</comment>
<name>A0A560EN03_9PROT</name>
<reference evidence="1 2" key="1">
    <citation type="submission" date="2019-06" db="EMBL/GenBank/DDBJ databases">
        <title>Genomic Encyclopedia of Type Strains, Phase IV (KMG-V): Genome sequencing to study the core and pangenomes of soil and plant-associated prokaryotes.</title>
        <authorList>
            <person name="Whitman W."/>
        </authorList>
    </citation>
    <scope>NUCLEOTIDE SEQUENCE [LARGE SCALE GENOMIC DNA]</scope>
    <source>
        <strain evidence="1 2">BR 11880</strain>
    </source>
</reference>
<dbReference type="Proteomes" id="UP000319859">
    <property type="component" value="Unassembled WGS sequence"/>
</dbReference>
<sequence length="622" mass="68531">MGRKMAWVGRGRASPPTGRYCRLGRAMVFGLLQDKADRPPPLSEPRGVSFEVQYLKDDHWITEQICRKEEDARALAARILPNRTAVRIIREFIRPGRGGETVDTVIHTEYRQEPKRAIAPVPVEKAHYCQVPQEYLAFDSRVLISRVLRQYLDEKGVTASELLHNAGEAKRVLNFEALVPNAVSRIATLQSKETGEDSRARRDVILGVLEELRQRAEKAVANRALPYPKEIGFAATMRQVDEILGTATAASPDVAAEEAAYLGKVIVCRDLVNIRGLLGKAELLIDLASDDSLPADDAALLDQLLADVLGAPDMVRDMLGRQPDLMTALNRMIDLVSGTFEPQEIEMSPPCTAAISRWVAGPHGNETRVVLLDFLRRQVRGSQRLSHGEPLQQIAKYRNLVTRLMRPDGLLGGPAMAEAVLMGYLRFIEQGGAEGRRLALESVLQLLPTGAERLAYLACLARSDLGAKDGAAIAAQALEIANRVGGLNDLVDRTLALKPKMEASAALYRLVTEGDALPGDMGEKLGARLDDLVATYIIDGRVIERLDDPSASLRVRATRLVQFAGAEVLASPKARRIVRDQIITHLRQPNFDTKFVEGLATEAERAAVLRNFYDLLNRAQFM</sequence>
<protein>
    <submittedName>
        <fullName evidence="1">Uncharacterized protein</fullName>
    </submittedName>
</protein>
<dbReference type="AlphaFoldDB" id="A0A560EN03"/>